<keyword evidence="2" id="KW-1133">Transmembrane helix</keyword>
<evidence type="ECO:0000259" key="3">
    <source>
        <dbReference type="Pfam" id="PF00892"/>
    </source>
</evidence>
<dbReference type="PANTHER" id="PTHR22911:SF79">
    <property type="entry name" value="MOBA-LIKE NTP TRANSFERASE DOMAIN-CONTAINING PROTEIN"/>
    <property type="match status" value="1"/>
</dbReference>
<protein>
    <submittedName>
        <fullName evidence="4">EamA-like transporter family protein</fullName>
    </submittedName>
</protein>
<sequence>MTASGHSLSSKTHVDRTWLVAIAAALWGLDGLLREPLAVSINPATVVLWEHVIIVVILSPFILPAMRVFARCSLRDKAAIVTIGVGASAVGTALFTQAFRLSAQTGDFITPLILQKLQPIFAVLLAVVLLRERLKPGFAIYAVPALVGAWLMTFAQPFDVKIAALQSALFAVGAAVLWASGTVLGRMVTASVSPRDMTVLRFSFGVIGAIVVVAVVRAPVLPGWSNMPGLVLLALIPGLLGLGLYYLGLRYTAASRATFAEMAFPATAAVVGVLFLGTTLTWSQWVGFAIVVATITALGWRERVKPTVEDPLLEKVI</sequence>
<feature type="transmembrane region" description="Helical" evidence="2">
    <location>
        <begin position="137"/>
        <end position="155"/>
    </location>
</feature>
<evidence type="ECO:0000313" key="4">
    <source>
        <dbReference type="EMBL" id="PRZ41670.1"/>
    </source>
</evidence>
<comment type="similarity">
    <text evidence="1">Belongs to the EamA transporter family.</text>
</comment>
<dbReference type="Pfam" id="PF00892">
    <property type="entry name" value="EamA"/>
    <property type="match status" value="2"/>
</dbReference>
<feature type="transmembrane region" description="Helical" evidence="2">
    <location>
        <begin position="44"/>
        <end position="66"/>
    </location>
</feature>
<reference evidence="4 5" key="1">
    <citation type="submission" date="2018-03" db="EMBL/GenBank/DDBJ databases">
        <title>Genomic Encyclopedia of Archaeal and Bacterial Type Strains, Phase II (KMG-II): from individual species to whole genera.</title>
        <authorList>
            <person name="Goeker M."/>
        </authorList>
    </citation>
    <scope>NUCLEOTIDE SEQUENCE [LARGE SCALE GENOMIC DNA]</scope>
    <source>
        <strain evidence="4 5">DSM 100065</strain>
    </source>
</reference>
<evidence type="ECO:0000313" key="5">
    <source>
        <dbReference type="Proteomes" id="UP000237752"/>
    </source>
</evidence>
<dbReference type="AlphaFoldDB" id="A0A2T0ZZA8"/>
<dbReference type="InterPro" id="IPR037185">
    <property type="entry name" value="EmrE-like"/>
</dbReference>
<feature type="domain" description="EamA" evidence="3">
    <location>
        <begin position="19"/>
        <end position="153"/>
    </location>
</feature>
<dbReference type="EMBL" id="PVUE01000008">
    <property type="protein sequence ID" value="PRZ41670.1"/>
    <property type="molecule type" value="Genomic_DNA"/>
</dbReference>
<feature type="transmembrane region" description="Helical" evidence="2">
    <location>
        <begin position="227"/>
        <end position="247"/>
    </location>
</feature>
<dbReference type="RefSeq" id="WP_202862513.1">
    <property type="nucleotide sequence ID" value="NZ_PVUE01000008.1"/>
</dbReference>
<accession>A0A2T0ZZA8</accession>
<keyword evidence="2" id="KW-0472">Membrane</keyword>
<evidence type="ECO:0000256" key="2">
    <source>
        <dbReference type="SAM" id="Phobius"/>
    </source>
</evidence>
<gene>
    <name evidence="4" type="ORF">CLV47_10829</name>
</gene>
<proteinExistence type="inferred from homology"/>
<dbReference type="PANTHER" id="PTHR22911">
    <property type="entry name" value="ACYL-MALONYL CONDENSING ENZYME-RELATED"/>
    <property type="match status" value="1"/>
</dbReference>
<comment type="caution">
    <text evidence="4">The sequence shown here is derived from an EMBL/GenBank/DDBJ whole genome shotgun (WGS) entry which is preliminary data.</text>
</comment>
<dbReference type="Proteomes" id="UP000237752">
    <property type="component" value="Unassembled WGS sequence"/>
</dbReference>
<dbReference type="SUPFAM" id="SSF103481">
    <property type="entry name" value="Multidrug resistance efflux transporter EmrE"/>
    <property type="match status" value="2"/>
</dbReference>
<feature type="domain" description="EamA" evidence="3">
    <location>
        <begin position="168"/>
        <end position="296"/>
    </location>
</feature>
<name>A0A2T0ZZA8_9ACTN</name>
<keyword evidence="5" id="KW-1185">Reference proteome</keyword>
<evidence type="ECO:0000256" key="1">
    <source>
        <dbReference type="ARBA" id="ARBA00007362"/>
    </source>
</evidence>
<organism evidence="4 5">
    <name type="scientific">Antricoccus suffuscus</name>
    <dbReference type="NCBI Taxonomy" id="1629062"/>
    <lineage>
        <taxon>Bacteria</taxon>
        <taxon>Bacillati</taxon>
        <taxon>Actinomycetota</taxon>
        <taxon>Actinomycetes</taxon>
        <taxon>Geodermatophilales</taxon>
        <taxon>Antricoccaceae</taxon>
        <taxon>Antricoccus</taxon>
    </lineage>
</organism>
<dbReference type="GO" id="GO:0016020">
    <property type="term" value="C:membrane"/>
    <property type="evidence" value="ECO:0007669"/>
    <property type="project" value="InterPro"/>
</dbReference>
<feature type="transmembrane region" description="Helical" evidence="2">
    <location>
        <begin position="199"/>
        <end position="221"/>
    </location>
</feature>
<feature type="transmembrane region" description="Helical" evidence="2">
    <location>
        <begin position="108"/>
        <end position="130"/>
    </location>
</feature>
<dbReference type="InterPro" id="IPR000620">
    <property type="entry name" value="EamA_dom"/>
</dbReference>
<feature type="transmembrane region" description="Helical" evidence="2">
    <location>
        <begin position="78"/>
        <end position="96"/>
    </location>
</feature>
<feature type="transmembrane region" description="Helical" evidence="2">
    <location>
        <begin position="167"/>
        <end position="187"/>
    </location>
</feature>
<keyword evidence="2" id="KW-0812">Transmembrane</keyword>